<keyword evidence="2" id="KW-1185">Reference proteome</keyword>
<protein>
    <submittedName>
        <fullName evidence="1">Uncharacterized protein</fullName>
    </submittedName>
</protein>
<organism evidence="1 2">
    <name type="scientific">Vararia minispora EC-137</name>
    <dbReference type="NCBI Taxonomy" id="1314806"/>
    <lineage>
        <taxon>Eukaryota</taxon>
        <taxon>Fungi</taxon>
        <taxon>Dikarya</taxon>
        <taxon>Basidiomycota</taxon>
        <taxon>Agaricomycotina</taxon>
        <taxon>Agaricomycetes</taxon>
        <taxon>Russulales</taxon>
        <taxon>Lachnocladiaceae</taxon>
        <taxon>Vararia</taxon>
    </lineage>
</organism>
<reference evidence="1" key="2">
    <citation type="journal article" date="2022" name="New Phytol.">
        <title>Evolutionary transition to the ectomycorrhizal habit in the genomes of a hyperdiverse lineage of mushroom-forming fungi.</title>
        <authorList>
            <person name="Looney B."/>
            <person name="Miyauchi S."/>
            <person name="Morin E."/>
            <person name="Drula E."/>
            <person name="Courty P.E."/>
            <person name="Kohler A."/>
            <person name="Kuo A."/>
            <person name="LaButti K."/>
            <person name="Pangilinan J."/>
            <person name="Lipzen A."/>
            <person name="Riley R."/>
            <person name="Andreopoulos W."/>
            <person name="He G."/>
            <person name="Johnson J."/>
            <person name="Nolan M."/>
            <person name="Tritt A."/>
            <person name="Barry K.W."/>
            <person name="Grigoriev I.V."/>
            <person name="Nagy L.G."/>
            <person name="Hibbett D."/>
            <person name="Henrissat B."/>
            <person name="Matheny P.B."/>
            <person name="Labbe J."/>
            <person name="Martin F.M."/>
        </authorList>
    </citation>
    <scope>NUCLEOTIDE SEQUENCE</scope>
    <source>
        <strain evidence="1">EC-137</strain>
    </source>
</reference>
<evidence type="ECO:0000313" key="2">
    <source>
        <dbReference type="Proteomes" id="UP000814128"/>
    </source>
</evidence>
<comment type="caution">
    <text evidence="1">The sequence shown here is derived from an EMBL/GenBank/DDBJ whole genome shotgun (WGS) entry which is preliminary data.</text>
</comment>
<evidence type="ECO:0000313" key="1">
    <source>
        <dbReference type="EMBL" id="KAI0032792.1"/>
    </source>
</evidence>
<dbReference type="Proteomes" id="UP000814128">
    <property type="component" value="Unassembled WGS sequence"/>
</dbReference>
<accession>A0ACB8QMC6</accession>
<reference evidence="1" key="1">
    <citation type="submission" date="2021-02" db="EMBL/GenBank/DDBJ databases">
        <authorList>
            <consortium name="DOE Joint Genome Institute"/>
            <person name="Ahrendt S."/>
            <person name="Looney B.P."/>
            <person name="Miyauchi S."/>
            <person name="Morin E."/>
            <person name="Drula E."/>
            <person name="Courty P.E."/>
            <person name="Chicoki N."/>
            <person name="Fauchery L."/>
            <person name="Kohler A."/>
            <person name="Kuo A."/>
            <person name="Labutti K."/>
            <person name="Pangilinan J."/>
            <person name="Lipzen A."/>
            <person name="Riley R."/>
            <person name="Andreopoulos W."/>
            <person name="He G."/>
            <person name="Johnson J."/>
            <person name="Barry K.W."/>
            <person name="Grigoriev I.V."/>
            <person name="Nagy L."/>
            <person name="Hibbett D."/>
            <person name="Henrissat B."/>
            <person name="Matheny P.B."/>
            <person name="Labbe J."/>
            <person name="Martin F."/>
        </authorList>
    </citation>
    <scope>NUCLEOTIDE SEQUENCE</scope>
    <source>
        <strain evidence="1">EC-137</strain>
    </source>
</reference>
<sequence length="564" mass="63593">MPVALETGQANENGADAVVKQQAPPIMYLPEEIIHQIFIDLQEERHWSYPRLPWIPETTHVCHAWREIAIGFRSLWTRILTNYGHWLPVFVERSGTAPIHLSVLFPSDARPEASIFQEEPIIANFHRVRSLNLHVTSRNGSSLIFSFLRRMPSGDSLRSLDIYHPNNEMVDFPIDIFSGTAPVLSRLHITAPLNIDPHSPLISSALTHLRLSEVVNPTEMLHVLALRAPNLEAMDLAFSDTQPPAPRPSPHLSPLLFDRLLILRLSKFPLECMSQFLAGLTLPSVQGVSLNHRIEIPSVAQHDCSYLVPVFHAWEGTMHHLFGAGLSLRASLMLKKEFWVSLEPMLETDTPIQPKGPLCFDVQYDYPTFGTRRVPAGAESYRYEWDIWGDMPPGAFTCISQTCAIVSHHIKSITDIYISSFMSAAQYASIFSHMDSVEELVFANTNGRAAVLFNEVREQLSSPIALPLLPRLARLRWPQRAGAEAFSSLRDDMATHVHKDLEDLLPALLELARELQRRGRCLDIAFNRGEVGVDFGRLLEDVFRFESVANVTWNGETIATYQAL</sequence>
<name>A0ACB8QMC6_9AGAM</name>
<dbReference type="EMBL" id="MU273536">
    <property type="protein sequence ID" value="KAI0032792.1"/>
    <property type="molecule type" value="Genomic_DNA"/>
</dbReference>
<gene>
    <name evidence="1" type="ORF">K488DRAFT_85539</name>
</gene>
<proteinExistence type="predicted"/>